<dbReference type="SMART" id="SM00382">
    <property type="entry name" value="AAA"/>
    <property type="match status" value="1"/>
</dbReference>
<accession>A0A1J1LGQ7</accession>
<dbReference type="CDD" id="cd03225">
    <property type="entry name" value="ABC_cobalt_CbiO_domain1"/>
    <property type="match status" value="1"/>
</dbReference>
<evidence type="ECO:0000256" key="3">
    <source>
        <dbReference type="ARBA" id="ARBA00022741"/>
    </source>
</evidence>
<dbReference type="GO" id="GO:0043190">
    <property type="term" value="C:ATP-binding cassette (ABC) transporter complex"/>
    <property type="evidence" value="ECO:0007669"/>
    <property type="project" value="TreeGrafter"/>
</dbReference>
<keyword evidence="6" id="KW-0378">Hydrolase</keyword>
<dbReference type="InterPro" id="IPR003439">
    <property type="entry name" value="ABC_transporter-like_ATP-bd"/>
</dbReference>
<dbReference type="InterPro" id="IPR027417">
    <property type="entry name" value="P-loop_NTPase"/>
</dbReference>
<evidence type="ECO:0000256" key="1">
    <source>
        <dbReference type="ARBA" id="ARBA00005417"/>
    </source>
</evidence>
<dbReference type="Proteomes" id="UP000184315">
    <property type="component" value="Unassembled WGS sequence"/>
</dbReference>
<dbReference type="InterPro" id="IPR017871">
    <property type="entry name" value="ABC_transporter-like_CS"/>
</dbReference>
<evidence type="ECO:0000259" key="5">
    <source>
        <dbReference type="PROSITE" id="PS50893"/>
    </source>
</evidence>
<dbReference type="STRING" id="671072.PL9214290360"/>
<dbReference type="Gene3D" id="3.40.50.300">
    <property type="entry name" value="P-loop containing nucleotide triphosphate hydrolases"/>
    <property type="match status" value="1"/>
</dbReference>
<dbReference type="GO" id="GO:0016887">
    <property type="term" value="F:ATP hydrolysis activity"/>
    <property type="evidence" value="ECO:0007669"/>
    <property type="project" value="InterPro"/>
</dbReference>
<dbReference type="PANTHER" id="PTHR43553:SF24">
    <property type="entry name" value="ENERGY-COUPLING FACTOR TRANSPORTER ATP-BINDING PROTEIN ECFA1"/>
    <property type="match status" value="1"/>
</dbReference>
<dbReference type="EMBL" id="CZDF01000132">
    <property type="protein sequence ID" value="CUR30769.1"/>
    <property type="molecule type" value="Genomic_DNA"/>
</dbReference>
<proteinExistence type="inferred from homology"/>
<dbReference type="Pfam" id="PF00005">
    <property type="entry name" value="ABC_tran"/>
    <property type="match status" value="1"/>
</dbReference>
<reference evidence="7" key="1">
    <citation type="submission" date="2015-10" db="EMBL/GenBank/DDBJ databases">
        <authorList>
            <person name="Regsiter A."/>
            <person name="william w."/>
        </authorList>
    </citation>
    <scope>NUCLEOTIDE SEQUENCE [LARGE SCALE GENOMIC DNA]</scope>
</reference>
<dbReference type="PANTHER" id="PTHR43553">
    <property type="entry name" value="HEAVY METAL TRANSPORTER"/>
    <property type="match status" value="1"/>
</dbReference>
<evidence type="ECO:0000256" key="4">
    <source>
        <dbReference type="ARBA" id="ARBA00022840"/>
    </source>
</evidence>
<keyword evidence="2" id="KW-0813">Transport</keyword>
<keyword evidence="3" id="KW-0547">Nucleotide-binding</keyword>
<dbReference type="InterPro" id="IPR015856">
    <property type="entry name" value="ABC_transpr_CbiO/EcfA_su"/>
</dbReference>
<name>A0A1J1LGQ7_9CYAN</name>
<dbReference type="SUPFAM" id="SSF52540">
    <property type="entry name" value="P-loop containing nucleoside triphosphate hydrolases"/>
    <property type="match status" value="1"/>
</dbReference>
<comment type="similarity">
    <text evidence="1">Belongs to the ABC transporter superfamily.</text>
</comment>
<keyword evidence="7" id="KW-1185">Reference proteome</keyword>
<dbReference type="PROSITE" id="PS00211">
    <property type="entry name" value="ABC_TRANSPORTER_1"/>
    <property type="match status" value="1"/>
</dbReference>
<dbReference type="GO" id="GO:0005524">
    <property type="term" value="F:ATP binding"/>
    <property type="evidence" value="ECO:0007669"/>
    <property type="project" value="UniProtKB-KW"/>
</dbReference>
<dbReference type="PROSITE" id="PS50893">
    <property type="entry name" value="ABC_TRANSPORTER_2"/>
    <property type="match status" value="1"/>
</dbReference>
<dbReference type="AlphaFoldDB" id="A0A1J1LGQ7"/>
<gene>
    <name evidence="6" type="ORF">PL9214290360</name>
</gene>
<dbReference type="EC" id="3.6.3.-" evidence="6"/>
<dbReference type="GO" id="GO:0042626">
    <property type="term" value="F:ATPase-coupled transmembrane transporter activity"/>
    <property type="evidence" value="ECO:0007669"/>
    <property type="project" value="TreeGrafter"/>
</dbReference>
<evidence type="ECO:0000313" key="7">
    <source>
        <dbReference type="Proteomes" id="UP000184315"/>
    </source>
</evidence>
<evidence type="ECO:0000256" key="2">
    <source>
        <dbReference type="ARBA" id="ARBA00022448"/>
    </source>
</evidence>
<evidence type="ECO:0000313" key="6">
    <source>
        <dbReference type="EMBL" id="CUR30769.1"/>
    </source>
</evidence>
<organism evidence="6 7">
    <name type="scientific">Planktothrix tepida PCC 9214</name>
    <dbReference type="NCBI Taxonomy" id="671072"/>
    <lineage>
        <taxon>Bacteria</taxon>
        <taxon>Bacillati</taxon>
        <taxon>Cyanobacteriota</taxon>
        <taxon>Cyanophyceae</taxon>
        <taxon>Oscillatoriophycideae</taxon>
        <taxon>Oscillatoriales</taxon>
        <taxon>Microcoleaceae</taxon>
        <taxon>Planktothrix</taxon>
    </lineage>
</organism>
<dbReference type="InterPro" id="IPR003593">
    <property type="entry name" value="AAA+_ATPase"/>
</dbReference>
<dbReference type="InterPro" id="IPR050095">
    <property type="entry name" value="ECF_ABC_transporter_ATP-bd"/>
</dbReference>
<feature type="domain" description="ABC transporter" evidence="5">
    <location>
        <begin position="23"/>
        <end position="254"/>
    </location>
</feature>
<protein>
    <submittedName>
        <fullName evidence="6">Putative enzyme</fullName>
        <ecNumber evidence="6">3.6.3.-</ecNumber>
    </submittedName>
</protein>
<sequence length="257" mass="28293">MSYSYLNPSISVVGETTPPIPAVFVQDLVFGYSQHDPILQGISFSLTAGERIALLGQTGTGKSTLMENLIGLKQPNSGQILIQGIPVQPPTLPEVRRRVGFCFQDPDDQLFMPSILEDVMFGPCNYGVDPEQALVQATHLLADFGLADCVNRSVYELSGGQKRLAALAAVLALEPAILILDEPTNGLDPWWRRELAQILSQLPVEVMLIASHDLQWISQVTQRAMILKQGRIQVDEPTEELLQNRSTLEQCGLPLDY</sequence>
<keyword evidence="4" id="KW-0067">ATP-binding</keyword>